<evidence type="ECO:0000313" key="1">
    <source>
        <dbReference type="EMBL" id="MBF1306302.1"/>
    </source>
</evidence>
<dbReference type="EMBL" id="JABZRE010000001">
    <property type="protein sequence ID" value="MBF1306302.1"/>
    <property type="molecule type" value="Genomic_DNA"/>
</dbReference>
<dbReference type="Proteomes" id="UP000758611">
    <property type="component" value="Unassembled WGS sequence"/>
</dbReference>
<name>A0A930E1W1_9FIRM</name>
<dbReference type="AlphaFoldDB" id="A0A930E1W1"/>
<organism evidence="1 2">
    <name type="scientific">Parvimonas micra</name>
    <dbReference type="NCBI Taxonomy" id="33033"/>
    <lineage>
        <taxon>Bacteria</taxon>
        <taxon>Bacillati</taxon>
        <taxon>Bacillota</taxon>
        <taxon>Tissierellia</taxon>
        <taxon>Tissierellales</taxon>
        <taxon>Peptoniphilaceae</taxon>
        <taxon>Parvimonas</taxon>
    </lineage>
</organism>
<gene>
    <name evidence="1" type="ORF">HXM94_00745</name>
</gene>
<protein>
    <submittedName>
        <fullName evidence="1">Uncharacterized protein</fullName>
    </submittedName>
</protein>
<comment type="caution">
    <text evidence="1">The sequence shown here is derived from an EMBL/GenBank/DDBJ whole genome shotgun (WGS) entry which is preliminary data.</text>
</comment>
<dbReference type="RefSeq" id="WP_278476777.1">
    <property type="nucleotide sequence ID" value="NZ_JABZRE010000001.1"/>
</dbReference>
<proteinExistence type="predicted"/>
<reference evidence="1" key="1">
    <citation type="submission" date="2020-04" db="EMBL/GenBank/DDBJ databases">
        <title>Deep metagenomics examines the oral microbiome during advanced dental caries in children, revealing novel taxa and co-occurrences with host molecules.</title>
        <authorList>
            <person name="Baker J.L."/>
            <person name="Morton J.T."/>
            <person name="Dinis M."/>
            <person name="Alvarez R."/>
            <person name="Tran N.C."/>
            <person name="Knight R."/>
            <person name="Edlund A."/>
        </authorList>
    </citation>
    <scope>NUCLEOTIDE SEQUENCE</scope>
    <source>
        <strain evidence="1">JCVI_23_bin.11</strain>
    </source>
</reference>
<evidence type="ECO:0000313" key="2">
    <source>
        <dbReference type="Proteomes" id="UP000758611"/>
    </source>
</evidence>
<accession>A0A930E1W1</accession>
<sequence>MKKLKQENNGSEFSESIGKIISSFDFETFKKLKIQGTKKSCYQLMKKSYPLTEGMTDEIRIQLAKDLYSYITGVNESNIPDWLENNESFWNSNKHNPINEMKDLVVSIIDRTTQSPYWTDFTLKRIKNKVELIFEFDDENQKNGIFKCINNRNQFVLNQLLDFAKFTICDDVNYFEITPIYLNDKNKIIIIDNSMEKASNYNGIIFPSIKVGLTQSGYFNKKLIALKKSNNREEFLFNEVKDSLLRGFEKLNLEFLDNSDKSPLDVLKGKIPFSLVSKKSLKSWLGKTTSKKIADLYNSVTDKEKEIILDQFKEMLDSSGDSVEE</sequence>